<organism evidence="3 4">
    <name type="scientific">Nocardia thailandica</name>
    <dbReference type="NCBI Taxonomy" id="257275"/>
    <lineage>
        <taxon>Bacteria</taxon>
        <taxon>Bacillati</taxon>
        <taxon>Actinomycetota</taxon>
        <taxon>Actinomycetes</taxon>
        <taxon>Mycobacteriales</taxon>
        <taxon>Nocardiaceae</taxon>
        <taxon>Nocardia</taxon>
    </lineage>
</organism>
<gene>
    <name evidence="3" type="ORF">ACFYTF_29065</name>
</gene>
<evidence type="ECO:0000313" key="3">
    <source>
        <dbReference type="EMBL" id="MFF0546894.1"/>
    </source>
</evidence>
<reference evidence="3 4" key="1">
    <citation type="submission" date="2024-10" db="EMBL/GenBank/DDBJ databases">
        <title>The Natural Products Discovery Center: Release of the First 8490 Sequenced Strains for Exploring Actinobacteria Biosynthetic Diversity.</title>
        <authorList>
            <person name="Kalkreuter E."/>
            <person name="Kautsar S.A."/>
            <person name="Yang D."/>
            <person name="Bader C.D."/>
            <person name="Teijaro C.N."/>
            <person name="Fluegel L."/>
            <person name="Davis C.M."/>
            <person name="Simpson J.R."/>
            <person name="Lauterbach L."/>
            <person name="Steele A.D."/>
            <person name="Gui C."/>
            <person name="Meng S."/>
            <person name="Li G."/>
            <person name="Viehrig K."/>
            <person name="Ye F."/>
            <person name="Su P."/>
            <person name="Kiefer A.F."/>
            <person name="Nichols A."/>
            <person name="Cepeda A.J."/>
            <person name="Yan W."/>
            <person name="Fan B."/>
            <person name="Jiang Y."/>
            <person name="Adhikari A."/>
            <person name="Zheng C.-J."/>
            <person name="Schuster L."/>
            <person name="Cowan T.M."/>
            <person name="Smanski M.J."/>
            <person name="Chevrette M.G."/>
            <person name="De Carvalho L.P.S."/>
            <person name="Shen B."/>
        </authorList>
    </citation>
    <scope>NUCLEOTIDE SEQUENCE [LARGE SCALE GENOMIC DNA]</scope>
    <source>
        <strain evidence="3 4">NPDC004045</strain>
    </source>
</reference>
<dbReference type="Proteomes" id="UP001601444">
    <property type="component" value="Unassembled WGS sequence"/>
</dbReference>
<keyword evidence="2" id="KW-0472">Membrane</keyword>
<evidence type="ECO:0000256" key="2">
    <source>
        <dbReference type="SAM" id="Phobius"/>
    </source>
</evidence>
<feature type="transmembrane region" description="Helical" evidence="2">
    <location>
        <begin position="60"/>
        <end position="79"/>
    </location>
</feature>
<keyword evidence="4" id="KW-1185">Reference proteome</keyword>
<evidence type="ECO:0000256" key="1">
    <source>
        <dbReference type="SAM" id="MobiDB-lite"/>
    </source>
</evidence>
<proteinExistence type="predicted"/>
<protein>
    <recommendedName>
        <fullName evidence="5">DUF3040 domain-containing protein</fullName>
    </recommendedName>
</protein>
<evidence type="ECO:0008006" key="5">
    <source>
        <dbReference type="Google" id="ProtNLM"/>
    </source>
</evidence>
<keyword evidence="2" id="KW-1133">Transmembrane helix</keyword>
<dbReference type="RefSeq" id="WP_387703079.1">
    <property type="nucleotide sequence ID" value="NZ_JBIAMX010000028.1"/>
</dbReference>
<feature type="region of interest" description="Disordered" evidence="1">
    <location>
        <begin position="1"/>
        <end position="31"/>
    </location>
</feature>
<accession>A0ABW6PWT2</accession>
<evidence type="ECO:0000313" key="4">
    <source>
        <dbReference type="Proteomes" id="UP001601444"/>
    </source>
</evidence>
<comment type="caution">
    <text evidence="3">The sequence shown here is derived from an EMBL/GenBank/DDBJ whole genome shotgun (WGS) entry which is preliminary data.</text>
</comment>
<sequence length="84" mass="8693">MSDPLNLQDLSTGGKAMDGQSRATSLPEKPERPAWSWLADLAALALIATTVIILVTIGGAGAAVLTAASGFVVAAFAGWRRNRQ</sequence>
<dbReference type="EMBL" id="JBIAMX010000028">
    <property type="protein sequence ID" value="MFF0546894.1"/>
    <property type="molecule type" value="Genomic_DNA"/>
</dbReference>
<keyword evidence="2" id="KW-0812">Transmembrane</keyword>
<name>A0ABW6PWT2_9NOCA</name>